<evidence type="ECO:0000256" key="1">
    <source>
        <dbReference type="ARBA" id="ARBA00005558"/>
    </source>
</evidence>
<accession>A0A2N7VN37</accession>
<evidence type="ECO:0000313" key="4">
    <source>
        <dbReference type="EMBL" id="PMS18574.1"/>
    </source>
</evidence>
<organism evidence="4 5">
    <name type="scientific">Trinickia dabaoshanensis</name>
    <dbReference type="NCBI Taxonomy" id="564714"/>
    <lineage>
        <taxon>Bacteria</taxon>
        <taxon>Pseudomonadati</taxon>
        <taxon>Pseudomonadota</taxon>
        <taxon>Betaproteobacteria</taxon>
        <taxon>Burkholderiales</taxon>
        <taxon>Burkholderiaceae</taxon>
        <taxon>Trinickia</taxon>
    </lineage>
</organism>
<name>A0A2N7VN37_9BURK</name>
<proteinExistence type="inferred from homology"/>
<dbReference type="Pfam" id="PF04717">
    <property type="entry name" value="Phage_base_V"/>
    <property type="match status" value="1"/>
</dbReference>
<dbReference type="OrthoDB" id="1907165at2"/>
<dbReference type="InterPro" id="IPR054030">
    <property type="entry name" value="Gp5_Vgr_C"/>
</dbReference>
<dbReference type="Pfam" id="PF22178">
    <property type="entry name" value="Gp5_trimer_C"/>
    <property type="match status" value="1"/>
</dbReference>
<dbReference type="EMBL" id="PNYA01000014">
    <property type="protein sequence ID" value="PMS18574.1"/>
    <property type="molecule type" value="Genomic_DNA"/>
</dbReference>
<reference evidence="4 5" key="1">
    <citation type="submission" date="2018-01" db="EMBL/GenBank/DDBJ databases">
        <title>Whole genome analyses suggest that Burkholderia sensu lato contains two further novel genera in the rhizoxinica-symbiotica group Mycetohabitans gen. nov., and Trinickia gen. nov.: implications for the evolution of diazotrophy and nodulation in the Burkholderiaceae.</title>
        <authorList>
            <person name="Estrada-de los Santos P."/>
            <person name="Palmer M."/>
            <person name="Chavez-Ramirez B."/>
            <person name="Beukes C."/>
            <person name="Steenkamp E.T."/>
            <person name="Hirsch A.M."/>
            <person name="Manyaka P."/>
            <person name="Maluk M."/>
            <person name="Lafos M."/>
            <person name="Crook M."/>
            <person name="Gross E."/>
            <person name="Simon M.F."/>
            <person name="Bueno dos Reis Junior F."/>
            <person name="Poole P.S."/>
            <person name="Venter S.N."/>
            <person name="James E.K."/>
        </authorList>
    </citation>
    <scope>NUCLEOTIDE SEQUENCE [LARGE SCALE GENOMIC DNA]</scope>
    <source>
        <strain evidence="4 5">GIMN1.004</strain>
    </source>
</reference>
<protein>
    <submittedName>
        <fullName evidence="4">Type VI secretion system tip protein VgrG</fullName>
    </submittedName>
</protein>
<dbReference type="Proteomes" id="UP000235616">
    <property type="component" value="Unassembled WGS sequence"/>
</dbReference>
<dbReference type="Gene3D" id="2.30.110.50">
    <property type="match status" value="1"/>
</dbReference>
<dbReference type="InterPro" id="IPR006531">
    <property type="entry name" value="Gp5/Vgr_OB"/>
</dbReference>
<dbReference type="Gene3D" id="4.10.220.110">
    <property type="match status" value="1"/>
</dbReference>
<feature type="domain" description="Gp5/Type VI secretion system Vgr protein OB-fold" evidence="2">
    <location>
        <begin position="374"/>
        <end position="441"/>
    </location>
</feature>
<comment type="similarity">
    <text evidence="1">Belongs to the VgrG protein family.</text>
</comment>
<dbReference type="SUPFAM" id="SSF69279">
    <property type="entry name" value="Phage tail proteins"/>
    <property type="match status" value="2"/>
</dbReference>
<dbReference type="Gene3D" id="3.55.50.10">
    <property type="entry name" value="Baseplate protein-like domains"/>
    <property type="match status" value="1"/>
</dbReference>
<sequence>MPQATTVQSGSFLSVTTPFGADVLLLEGFSGREAISEPFHFELRMRSTNTALAPASIVGQSVTVTLQTQGGTARYFNGIVTRFAQVGADAANGYYSAALAPRLWLATLGSDRTIYQNKSALDIVEQVLTGLGVTVKKSTTGTYAVREYCVQYDESPFQFISRLMEEEGIFYFFTFANGSHTMVLADSPSAHEPTANASKLWFSSDSVAHSPAERVSAFELVTGLTERTHIVADYDFTQAAVSTATSDASGGTTNGTRYTFPGRYAQASDSTRTADLRLAAQQVGQQTGRGASVCFALTAGSSFTLGGHANSAANANYIVRAVEHSATNDQYSNEFVVFPSSVPFRPPLVTPRPVVAGNHTATVSGSSGEEIWTDAYGRIKVKFHWDRSTTEHENTSCWVRVAQTVAGNGWGHFFLPRVGQEVIVSYVDGDPDRPLVTGCVYNHSNTLPYEMPSMQTRSTIMSRSSKSGTAGNEIRMEDKTGSEELYLHAQKDMNVSIENALATTVISGNETHTVQKGDRTVDVQTGKETHTVKGTRSLDVTGDETHTNHAKFTHDVTGDYTLKVSGNLTIDVSGSITFKSGTSLSSKAGTSLSNEAGTTLENKAGTTLSLQGLEVQGKASATATIDGGGMLALKGGLVKLN</sequence>
<dbReference type="InterPro" id="IPR017847">
    <property type="entry name" value="T6SS_RhsGE_Vgr_subset"/>
</dbReference>
<dbReference type="NCBIfam" id="TIGR01646">
    <property type="entry name" value="vgr_GE"/>
    <property type="match status" value="1"/>
</dbReference>
<dbReference type="InterPro" id="IPR006533">
    <property type="entry name" value="T6SS_Vgr_RhsGE"/>
</dbReference>
<dbReference type="AlphaFoldDB" id="A0A2N7VN37"/>
<evidence type="ECO:0000313" key="5">
    <source>
        <dbReference type="Proteomes" id="UP000235616"/>
    </source>
</evidence>
<evidence type="ECO:0000259" key="3">
    <source>
        <dbReference type="Pfam" id="PF22178"/>
    </source>
</evidence>
<comment type="caution">
    <text evidence="4">The sequence shown here is derived from an EMBL/GenBank/DDBJ whole genome shotgun (WGS) entry which is preliminary data.</text>
</comment>
<evidence type="ECO:0000259" key="2">
    <source>
        <dbReference type="Pfam" id="PF04717"/>
    </source>
</evidence>
<dbReference type="InterPro" id="IPR037026">
    <property type="entry name" value="Vgr_OB-fold_dom_sf"/>
</dbReference>
<dbReference type="Pfam" id="PF05954">
    <property type="entry name" value="Phage_GPD"/>
    <property type="match status" value="1"/>
</dbReference>
<gene>
    <name evidence="4" type="ORF">C0Z18_16775</name>
</gene>
<dbReference type="NCBIfam" id="TIGR03361">
    <property type="entry name" value="VI_Rhs_Vgr"/>
    <property type="match status" value="1"/>
</dbReference>
<dbReference type="Gene3D" id="2.40.50.230">
    <property type="entry name" value="Gp5 N-terminal domain"/>
    <property type="match status" value="1"/>
</dbReference>
<dbReference type="RefSeq" id="WP_102646536.1">
    <property type="nucleotide sequence ID" value="NZ_PNYA01000014.1"/>
</dbReference>
<keyword evidence="5" id="KW-1185">Reference proteome</keyword>
<feature type="domain" description="Gp5/Type VI secretion system Vgr C-terminal trimerisation" evidence="3">
    <location>
        <begin position="458"/>
        <end position="572"/>
    </location>
</feature>
<dbReference type="SUPFAM" id="SSF69349">
    <property type="entry name" value="Phage fibre proteins"/>
    <property type="match status" value="1"/>
</dbReference>
<dbReference type="SUPFAM" id="SSF69255">
    <property type="entry name" value="gp5 N-terminal domain-like"/>
    <property type="match status" value="1"/>
</dbReference>